<accession>A0AAX1TRP7</accession>
<feature type="domain" description="N-acetyltransferase" evidence="3">
    <location>
        <begin position="3"/>
        <end position="159"/>
    </location>
</feature>
<keyword evidence="2" id="KW-0012">Acyltransferase</keyword>
<dbReference type="PROSITE" id="PS51186">
    <property type="entry name" value="GNAT"/>
    <property type="match status" value="1"/>
</dbReference>
<evidence type="ECO:0000256" key="2">
    <source>
        <dbReference type="ARBA" id="ARBA00023315"/>
    </source>
</evidence>
<dbReference type="GeneID" id="78454567"/>
<dbReference type="InterPro" id="IPR016181">
    <property type="entry name" value="Acyl_CoA_acyltransferase"/>
</dbReference>
<protein>
    <submittedName>
        <fullName evidence="4">Acetyltransferase</fullName>
    </submittedName>
</protein>
<evidence type="ECO:0000313" key="5">
    <source>
        <dbReference type="Proteomes" id="UP000249008"/>
    </source>
</evidence>
<dbReference type="SUPFAM" id="SSF55729">
    <property type="entry name" value="Acyl-CoA N-acyltransferases (Nat)"/>
    <property type="match status" value="1"/>
</dbReference>
<dbReference type="EMBL" id="LS483487">
    <property type="protein sequence ID" value="SQJ17232.1"/>
    <property type="molecule type" value="Genomic_DNA"/>
</dbReference>
<proteinExistence type="predicted"/>
<organism evidence="4 5">
    <name type="scientific">Fusobacterium ulcerans</name>
    <dbReference type="NCBI Taxonomy" id="861"/>
    <lineage>
        <taxon>Bacteria</taxon>
        <taxon>Fusobacteriati</taxon>
        <taxon>Fusobacteriota</taxon>
        <taxon>Fusobacteriia</taxon>
        <taxon>Fusobacteriales</taxon>
        <taxon>Fusobacteriaceae</taxon>
        <taxon>Fusobacterium</taxon>
    </lineage>
</organism>
<name>A0AAX1TRP7_9FUSO</name>
<dbReference type="KEGG" id="ful:C4N20_07090"/>
<dbReference type="PANTHER" id="PTHR43877">
    <property type="entry name" value="AMINOALKYLPHOSPHONATE N-ACETYLTRANSFERASE-RELATED-RELATED"/>
    <property type="match status" value="1"/>
</dbReference>
<dbReference type="AlphaFoldDB" id="A0AAX1TRP7"/>
<dbReference type="CDD" id="cd04301">
    <property type="entry name" value="NAT_SF"/>
    <property type="match status" value="1"/>
</dbReference>
<reference evidence="4 5" key="1">
    <citation type="submission" date="2018-06" db="EMBL/GenBank/DDBJ databases">
        <authorList>
            <consortium name="Pathogen Informatics"/>
            <person name="Doyle S."/>
        </authorList>
    </citation>
    <scope>NUCLEOTIDE SEQUENCE [LARGE SCALE GENOMIC DNA]</scope>
    <source>
        <strain evidence="4 5">NCTC12112</strain>
    </source>
</reference>
<sequence length="159" mass="18481">MDIIIRTVKLEDIESINALYKEVDELHLKKYPELFKKAEEEGRPVEYIKSIIATPYREIFVAERGGEIAGIAEVMVTKNQPFPVKVDMQWVALDNLVVSEKFKGRGIGSMLVDCVIDWARDWNINRVELKVYEQNFEALSFYEAKGFETLNRTMFLNIE</sequence>
<keyword evidence="1" id="KW-0808">Transferase</keyword>
<dbReference type="Proteomes" id="UP000249008">
    <property type="component" value="Chromosome 1"/>
</dbReference>
<dbReference type="GO" id="GO:0016747">
    <property type="term" value="F:acyltransferase activity, transferring groups other than amino-acyl groups"/>
    <property type="evidence" value="ECO:0007669"/>
    <property type="project" value="InterPro"/>
</dbReference>
<evidence type="ECO:0000259" key="3">
    <source>
        <dbReference type="PROSITE" id="PS51186"/>
    </source>
</evidence>
<evidence type="ECO:0000313" key="4">
    <source>
        <dbReference type="EMBL" id="SQJ17232.1"/>
    </source>
</evidence>
<dbReference type="Pfam" id="PF00583">
    <property type="entry name" value="Acetyltransf_1"/>
    <property type="match status" value="1"/>
</dbReference>
<dbReference type="Gene3D" id="3.40.630.30">
    <property type="match status" value="1"/>
</dbReference>
<dbReference type="RefSeq" id="WP_008699225.1">
    <property type="nucleotide sequence ID" value="NZ_BAABXY010000001.1"/>
</dbReference>
<dbReference type="InterPro" id="IPR050832">
    <property type="entry name" value="Bact_Acetyltransf"/>
</dbReference>
<gene>
    <name evidence="4" type="ORF">NCTC12112_03309</name>
</gene>
<dbReference type="InterPro" id="IPR000182">
    <property type="entry name" value="GNAT_dom"/>
</dbReference>
<evidence type="ECO:0000256" key="1">
    <source>
        <dbReference type="ARBA" id="ARBA00022679"/>
    </source>
</evidence>